<evidence type="ECO:0000313" key="4">
    <source>
        <dbReference type="Proteomes" id="UP000035100"/>
    </source>
</evidence>
<reference evidence="3 4" key="1">
    <citation type="submission" date="2013-01" db="EMBL/GenBank/DDBJ databases">
        <authorList>
            <person name="Fiebig A."/>
            <person name="Goeker M."/>
            <person name="Klenk H.-P.P."/>
        </authorList>
    </citation>
    <scope>NUCLEOTIDE SEQUENCE [LARGE SCALE GENOMIC DNA]</scope>
    <source>
        <strain evidence="3 4">DSM 24838</strain>
    </source>
</reference>
<sequence>MTTFCFARRVVLALPLLLSAGLASAQEVVDRDDPMATARAFLLAYQARDLATIAELSNETNKEFFDEIAAVGPSHPEYDEIFGGWVVTAIDGWDGALANPRYDGRGHAHVPFGMMEDELQTVVLSNEGQGWGIEDMNSPSPEMFAEWSDRP</sequence>
<proteinExistence type="predicted"/>
<name>A0A0D0NLI4_9RHOB</name>
<feature type="chain" id="PRO_5002234699" evidence="2">
    <location>
        <begin position="26"/>
        <end position="151"/>
    </location>
</feature>
<keyword evidence="2" id="KW-0732">Signal</keyword>
<feature type="region of interest" description="Disordered" evidence="1">
    <location>
        <begin position="130"/>
        <end position="151"/>
    </location>
</feature>
<dbReference type="AlphaFoldDB" id="A0A0D0NLI4"/>
<organism evidence="3 4">
    <name type="scientific">Wenxinia marina DSM 24838</name>
    <dbReference type="NCBI Taxonomy" id="1123501"/>
    <lineage>
        <taxon>Bacteria</taxon>
        <taxon>Pseudomonadati</taxon>
        <taxon>Pseudomonadota</taxon>
        <taxon>Alphaproteobacteria</taxon>
        <taxon>Rhodobacterales</taxon>
        <taxon>Roseobacteraceae</taxon>
        <taxon>Wenxinia</taxon>
    </lineage>
</organism>
<dbReference type="eggNOG" id="ENOG502ZSGU">
    <property type="taxonomic scope" value="Bacteria"/>
</dbReference>
<feature type="signal peptide" evidence="2">
    <location>
        <begin position="1"/>
        <end position="25"/>
    </location>
</feature>
<gene>
    <name evidence="3" type="ORF">Wenmar_02224</name>
</gene>
<protein>
    <submittedName>
        <fullName evidence="3">Uncharacterized protein</fullName>
    </submittedName>
</protein>
<evidence type="ECO:0000256" key="2">
    <source>
        <dbReference type="SAM" id="SignalP"/>
    </source>
</evidence>
<dbReference type="STRING" id="1123501.Wenmar_02224"/>
<dbReference type="Proteomes" id="UP000035100">
    <property type="component" value="Unassembled WGS sequence"/>
</dbReference>
<dbReference type="RefSeq" id="WP_018304792.1">
    <property type="nucleotide sequence ID" value="NZ_KB902315.1"/>
</dbReference>
<dbReference type="EMBL" id="AONG01000010">
    <property type="protein sequence ID" value="KIQ69155.1"/>
    <property type="molecule type" value="Genomic_DNA"/>
</dbReference>
<evidence type="ECO:0000313" key="3">
    <source>
        <dbReference type="EMBL" id="KIQ69155.1"/>
    </source>
</evidence>
<keyword evidence="4" id="KW-1185">Reference proteome</keyword>
<comment type="caution">
    <text evidence="3">The sequence shown here is derived from an EMBL/GenBank/DDBJ whole genome shotgun (WGS) entry which is preliminary data.</text>
</comment>
<dbReference type="OrthoDB" id="7863853at2"/>
<evidence type="ECO:0000256" key="1">
    <source>
        <dbReference type="SAM" id="MobiDB-lite"/>
    </source>
</evidence>
<accession>A0A0D0NLI4</accession>